<reference evidence="5 6" key="1">
    <citation type="submission" date="2019-06" db="EMBL/GenBank/DDBJ databases">
        <title>Sequencing the genomes of 1000 actinobacteria strains.</title>
        <authorList>
            <person name="Klenk H.-P."/>
        </authorList>
    </citation>
    <scope>NUCLEOTIDE SEQUENCE [LARGE SCALE GENOMIC DNA]</scope>
    <source>
        <strain evidence="5 6">DSM 45511</strain>
    </source>
</reference>
<dbReference type="GO" id="GO:0003677">
    <property type="term" value="F:DNA binding"/>
    <property type="evidence" value="ECO:0007669"/>
    <property type="project" value="UniProtKB-KW"/>
</dbReference>
<dbReference type="SUPFAM" id="SSF46894">
    <property type="entry name" value="C-terminal effector domain of the bipartite response regulators"/>
    <property type="match status" value="1"/>
</dbReference>
<dbReference type="PROSITE" id="PS50043">
    <property type="entry name" value="HTH_LUXR_2"/>
    <property type="match status" value="1"/>
</dbReference>
<dbReference type="Pfam" id="PF00196">
    <property type="entry name" value="GerE"/>
    <property type="match status" value="1"/>
</dbReference>
<keyword evidence="1" id="KW-0805">Transcription regulation</keyword>
<dbReference type="OrthoDB" id="134985at2"/>
<dbReference type="Gene3D" id="3.40.50.300">
    <property type="entry name" value="P-loop containing nucleotide triphosphate hydrolases"/>
    <property type="match status" value="1"/>
</dbReference>
<dbReference type="InterPro" id="IPR016032">
    <property type="entry name" value="Sig_transdc_resp-reg_C-effctor"/>
</dbReference>
<dbReference type="RefSeq" id="WP_142103706.1">
    <property type="nucleotide sequence ID" value="NZ_VFPH01000002.1"/>
</dbReference>
<protein>
    <submittedName>
        <fullName evidence="5">LuxR family maltose regulon positive regulatory protein</fullName>
    </submittedName>
</protein>
<evidence type="ECO:0000256" key="2">
    <source>
        <dbReference type="ARBA" id="ARBA00023125"/>
    </source>
</evidence>
<evidence type="ECO:0000259" key="4">
    <source>
        <dbReference type="PROSITE" id="PS50043"/>
    </source>
</evidence>
<dbReference type="InterPro" id="IPR011990">
    <property type="entry name" value="TPR-like_helical_dom_sf"/>
</dbReference>
<dbReference type="SMART" id="SM00421">
    <property type="entry name" value="HTH_LUXR"/>
    <property type="match status" value="1"/>
</dbReference>
<dbReference type="GO" id="GO:0006355">
    <property type="term" value="P:regulation of DNA-templated transcription"/>
    <property type="evidence" value="ECO:0007669"/>
    <property type="project" value="InterPro"/>
</dbReference>
<evidence type="ECO:0000313" key="5">
    <source>
        <dbReference type="EMBL" id="TQM36856.1"/>
    </source>
</evidence>
<keyword evidence="3" id="KW-0804">Transcription</keyword>
<evidence type="ECO:0000256" key="1">
    <source>
        <dbReference type="ARBA" id="ARBA00023015"/>
    </source>
</evidence>
<feature type="domain" description="HTH luxR-type" evidence="4">
    <location>
        <begin position="690"/>
        <end position="755"/>
    </location>
</feature>
<dbReference type="InterPro" id="IPR027417">
    <property type="entry name" value="P-loop_NTPase"/>
</dbReference>
<keyword evidence="2" id="KW-0238">DNA-binding</keyword>
<dbReference type="InterPro" id="IPR059106">
    <property type="entry name" value="WHD_MalT"/>
</dbReference>
<comment type="caution">
    <text evidence="5">The sequence shown here is derived from an EMBL/GenBank/DDBJ whole genome shotgun (WGS) entry which is preliminary data.</text>
</comment>
<organism evidence="5 6">
    <name type="scientific">Pseudonocardia cypriaca</name>
    <dbReference type="NCBI Taxonomy" id="882449"/>
    <lineage>
        <taxon>Bacteria</taxon>
        <taxon>Bacillati</taxon>
        <taxon>Actinomycetota</taxon>
        <taxon>Actinomycetes</taxon>
        <taxon>Pseudonocardiales</taxon>
        <taxon>Pseudonocardiaceae</taxon>
        <taxon>Pseudonocardia</taxon>
    </lineage>
</organism>
<dbReference type="Gene3D" id="1.10.10.10">
    <property type="entry name" value="Winged helix-like DNA-binding domain superfamily/Winged helix DNA-binding domain"/>
    <property type="match status" value="1"/>
</dbReference>
<keyword evidence="6" id="KW-1185">Reference proteome</keyword>
<evidence type="ECO:0000256" key="3">
    <source>
        <dbReference type="ARBA" id="ARBA00023163"/>
    </source>
</evidence>
<dbReference type="AlphaFoldDB" id="A0A543FSP6"/>
<evidence type="ECO:0000313" key="6">
    <source>
        <dbReference type="Proteomes" id="UP000319818"/>
    </source>
</evidence>
<proteinExistence type="predicted"/>
<dbReference type="CDD" id="cd06170">
    <property type="entry name" value="LuxR_C_like"/>
    <property type="match status" value="1"/>
</dbReference>
<dbReference type="InterPro" id="IPR036388">
    <property type="entry name" value="WH-like_DNA-bd_sf"/>
</dbReference>
<accession>A0A543FSP6</accession>
<dbReference type="Pfam" id="PF25873">
    <property type="entry name" value="WHD_MalT"/>
    <property type="match status" value="1"/>
</dbReference>
<dbReference type="PANTHER" id="PTHR44688">
    <property type="entry name" value="DNA-BINDING TRANSCRIPTIONAL ACTIVATOR DEVR_DOSR"/>
    <property type="match status" value="1"/>
</dbReference>
<dbReference type="Gene3D" id="1.25.40.10">
    <property type="entry name" value="Tetratricopeptide repeat domain"/>
    <property type="match status" value="1"/>
</dbReference>
<gene>
    <name evidence="5" type="ORF">FB388_4043</name>
</gene>
<dbReference type="PANTHER" id="PTHR44688:SF16">
    <property type="entry name" value="DNA-BINDING TRANSCRIPTIONAL ACTIVATOR DEVR_DOSR"/>
    <property type="match status" value="1"/>
</dbReference>
<dbReference type="EMBL" id="VFPH01000002">
    <property type="protein sequence ID" value="TQM36856.1"/>
    <property type="molecule type" value="Genomic_DNA"/>
</dbReference>
<sequence>MPTRREVPLIAVKQAIPPVRPAAVPRPRLHAVLHAGLDARLTIVVAPAGWGKTTLLSQWGRDPAMPRGVTWVSLDEGDDDPVRFWTYVLTALHRDVAGLTGAPLASLLAPGLDPVDLALPALLNELSALDTEHVLVLDDYHLLGHQGIHEGMEFLLTYLPAALRVVIAGRSDPQLPLARLRARGELTELRAVDLRFTVEEGTALLTAVGDTDFDAVTTTMLCERTEGWAAGLQLAALTIRGSPHPAAAAAALQGDDRHILDYLSDEVIRDLPAEHRDLLVRTSVLERLSGALCDEVLGRDGSAAILDDLARADLFVVPLDSRGEWYRCHRLFRDALLRRLEASDPTEAARVLVRAADWFLARDYVVEAVGLRISAGDEDGAAELLCSTVPVFLERGALSAYLHLGRRLPSARVLHDPRLCVSLAWAAGLSGQFSRMGPWLEASEPLIGDDSIELDGWHTLRGAWATLRAVEVGVVGADAEAALAAATLAVELESDPAVAGYAVARTVLGAMLGFAGRTDEAIPFLEDAWSRARALDLPPLLGLQAASILAAALSETGQVHRLRRLLADVGPAVQAAEDRWGSATAPGIVRLRTAEGRLAHRDGDLGTARTKLRRAAELARPFGETPALVAALIALAGVELDDRDGAAARTALLEAREIVDTEPVLPHFVRLLEDVERRAGRSAVQVARRTGVLIEELTDREQAVLRALTSDATQREIGAALYLSINTVKGYTKVLYRKLGVVTRQDAVRRARALGLI</sequence>
<dbReference type="Proteomes" id="UP000319818">
    <property type="component" value="Unassembled WGS sequence"/>
</dbReference>
<dbReference type="InterPro" id="IPR000792">
    <property type="entry name" value="Tscrpt_reg_LuxR_C"/>
</dbReference>
<name>A0A543FSP6_9PSEU</name>